<dbReference type="EMBL" id="QPIW01000045">
    <property type="protein sequence ID" value="RDB02400.1"/>
    <property type="molecule type" value="Genomic_DNA"/>
</dbReference>
<comment type="caution">
    <text evidence="1">The sequence shown here is derived from an EMBL/GenBank/DDBJ whole genome shotgun (WGS) entry which is preliminary data.</text>
</comment>
<evidence type="ECO:0000313" key="2">
    <source>
        <dbReference type="Proteomes" id="UP000253141"/>
    </source>
</evidence>
<dbReference type="AlphaFoldDB" id="A0A369I0K0"/>
<gene>
    <name evidence="1" type="ORF">DVG78_29135</name>
</gene>
<protein>
    <submittedName>
        <fullName evidence="1">Uncharacterized protein</fullName>
    </submittedName>
</protein>
<dbReference type="Proteomes" id="UP000253141">
    <property type="component" value="Unassembled WGS sequence"/>
</dbReference>
<dbReference type="OrthoDB" id="6399635at2"/>
<keyword evidence="2" id="KW-1185">Reference proteome</keyword>
<reference evidence="1 2" key="1">
    <citation type="submission" date="2018-07" db="EMBL/GenBank/DDBJ databases">
        <title>Genome analysis of Runella aurantiaca.</title>
        <authorList>
            <person name="Yang X."/>
        </authorList>
    </citation>
    <scope>NUCLEOTIDE SEQUENCE [LARGE SCALE GENOMIC DNA]</scope>
    <source>
        <strain evidence="1 2">YX9</strain>
    </source>
</reference>
<evidence type="ECO:0000313" key="1">
    <source>
        <dbReference type="EMBL" id="RDB02400.1"/>
    </source>
</evidence>
<proteinExistence type="predicted"/>
<accession>A0A369I0K0</accession>
<sequence>MKTYLHLLCFSLVALYGQGQKLTFLNQTPYPLTAHLEVMSRYKDFQVIDSFIVKPQSNVVIERKKHPVSFYNLKVSSKQQSQITFIWDNEMKVILDTTGNLVSANSDLTNQWVTFEALQINPLRSQLMQNTIEANKRIQAGDTIGADVQRLKTDALVRVFNKALDSLIFSGQTNFINFYLLV</sequence>
<name>A0A369I0K0_9BACT</name>
<organism evidence="1 2">
    <name type="scientific">Runella aurantiaca</name>
    <dbReference type="NCBI Taxonomy" id="2282308"/>
    <lineage>
        <taxon>Bacteria</taxon>
        <taxon>Pseudomonadati</taxon>
        <taxon>Bacteroidota</taxon>
        <taxon>Cytophagia</taxon>
        <taxon>Cytophagales</taxon>
        <taxon>Spirosomataceae</taxon>
        <taxon>Runella</taxon>
    </lineage>
</organism>
<dbReference type="RefSeq" id="WP_114464532.1">
    <property type="nucleotide sequence ID" value="NZ_QPIW01000045.1"/>
</dbReference>